<dbReference type="InterPro" id="IPR037079">
    <property type="entry name" value="AF2212/PG0164-like_sf"/>
</dbReference>
<gene>
    <name evidence="1" type="ORF">H4317_02705</name>
</gene>
<dbReference type="SUPFAM" id="SSF141694">
    <property type="entry name" value="AF2212/PG0164-like"/>
    <property type="match status" value="1"/>
</dbReference>
<organism evidence="1 2">
    <name type="scientific">Hymenobacter sediminicola</name>
    <dbReference type="NCBI Taxonomy" id="2761579"/>
    <lineage>
        <taxon>Bacteria</taxon>
        <taxon>Pseudomonadati</taxon>
        <taxon>Bacteroidota</taxon>
        <taxon>Cytophagia</taxon>
        <taxon>Cytophagales</taxon>
        <taxon>Hymenobacteraceae</taxon>
        <taxon>Hymenobacter</taxon>
    </lineage>
</organism>
<dbReference type="Gene3D" id="2.40.30.100">
    <property type="entry name" value="AF2212/PG0164-like"/>
    <property type="match status" value="1"/>
</dbReference>
<dbReference type="EMBL" id="CP060202">
    <property type="protein sequence ID" value="QNH62752.1"/>
    <property type="molecule type" value="Genomic_DNA"/>
</dbReference>
<evidence type="ECO:0000313" key="2">
    <source>
        <dbReference type="Proteomes" id="UP000515489"/>
    </source>
</evidence>
<sequence>MPIELFNAEVKLEKFSGKGGWTYAPLPATVSAPKSWFNQLRVSGQIDDFVLYNANLMSMGKGRLFLPVRAAIRKQLGKEAGDVVQLLLLCADEDAPLSVSAEDFAECLAEVPAALATYQQLPAADQQAWVAWVAAAPTDEQKVARVEIACQRLAYHTGPAHCLPLT</sequence>
<protein>
    <submittedName>
        <fullName evidence="1">DUF1905 domain-containing protein</fullName>
    </submittedName>
</protein>
<name>A0A7G7W8Q9_9BACT</name>
<evidence type="ECO:0000313" key="1">
    <source>
        <dbReference type="EMBL" id="QNH62752.1"/>
    </source>
</evidence>
<dbReference type="KEGG" id="hsk:H4317_02705"/>
<dbReference type="AlphaFoldDB" id="A0A7G7W8Q9"/>
<dbReference type="Pfam" id="PF13376">
    <property type="entry name" value="OmdA"/>
    <property type="match status" value="1"/>
</dbReference>
<keyword evidence="2" id="KW-1185">Reference proteome</keyword>
<dbReference type="RefSeq" id="WP_185888658.1">
    <property type="nucleotide sequence ID" value="NZ_CP060202.1"/>
</dbReference>
<dbReference type="InterPro" id="IPR015018">
    <property type="entry name" value="DUF1905"/>
</dbReference>
<reference evidence="1 2" key="1">
    <citation type="submission" date="2020-08" db="EMBL/GenBank/DDBJ databases">
        <title>Hymenobacter sp. S2-20-2 genome sequencing.</title>
        <authorList>
            <person name="Jin L."/>
        </authorList>
    </citation>
    <scope>NUCLEOTIDE SEQUENCE [LARGE SCALE GENOMIC DNA]</scope>
    <source>
        <strain evidence="1 2">S2-20-2</strain>
    </source>
</reference>
<accession>A0A7G7W8Q9</accession>
<proteinExistence type="predicted"/>
<dbReference type="Pfam" id="PF08922">
    <property type="entry name" value="DUF1905"/>
    <property type="match status" value="1"/>
</dbReference>
<dbReference type="Proteomes" id="UP000515489">
    <property type="component" value="Chromosome"/>
</dbReference>